<proteinExistence type="predicted"/>
<dbReference type="Gene3D" id="2.130.10.30">
    <property type="entry name" value="Regulator of chromosome condensation 1/beta-lactamase-inhibitor protein II"/>
    <property type="match status" value="1"/>
</dbReference>
<dbReference type="PRINTS" id="PR00633">
    <property type="entry name" value="RCCNDNSATION"/>
</dbReference>
<feature type="repeat" description="RCC1" evidence="2">
    <location>
        <begin position="153"/>
        <end position="208"/>
    </location>
</feature>
<evidence type="ECO:0000256" key="2">
    <source>
        <dbReference type="PROSITE-ProRule" id="PRU00235"/>
    </source>
</evidence>
<dbReference type="SUPFAM" id="SSF81383">
    <property type="entry name" value="F-box domain"/>
    <property type="match status" value="1"/>
</dbReference>
<comment type="caution">
    <text evidence="3">The sequence shown here is derived from an EMBL/GenBank/DDBJ whole genome shotgun (WGS) entry which is preliminary data.</text>
</comment>
<dbReference type="AlphaFoldDB" id="A0AAD6TE32"/>
<dbReference type="PROSITE" id="PS50012">
    <property type="entry name" value="RCC1_3"/>
    <property type="match status" value="2"/>
</dbReference>
<dbReference type="InterPro" id="IPR036047">
    <property type="entry name" value="F-box-like_dom_sf"/>
</dbReference>
<dbReference type="Gene3D" id="1.20.1280.50">
    <property type="match status" value="1"/>
</dbReference>
<accession>A0AAD6TE32</accession>
<protein>
    <submittedName>
        <fullName evidence="3">Regulator of chromosome condensation 1/beta-lactamase-inhibitor protein II</fullName>
    </submittedName>
</protein>
<organism evidence="3 4">
    <name type="scientific">Mycena alexandri</name>
    <dbReference type="NCBI Taxonomy" id="1745969"/>
    <lineage>
        <taxon>Eukaryota</taxon>
        <taxon>Fungi</taxon>
        <taxon>Dikarya</taxon>
        <taxon>Basidiomycota</taxon>
        <taxon>Agaricomycotina</taxon>
        <taxon>Agaricomycetes</taxon>
        <taxon>Agaricomycetidae</taxon>
        <taxon>Agaricales</taxon>
        <taxon>Marasmiineae</taxon>
        <taxon>Mycenaceae</taxon>
        <taxon>Mycena</taxon>
    </lineage>
</organism>
<dbReference type="InterPro" id="IPR000408">
    <property type="entry name" value="Reg_chr_condens"/>
</dbReference>
<dbReference type="EMBL" id="JARJCM010000009">
    <property type="protein sequence ID" value="KAJ7043650.1"/>
    <property type="molecule type" value="Genomic_DNA"/>
</dbReference>
<keyword evidence="4" id="KW-1185">Reference proteome</keyword>
<dbReference type="PANTHER" id="PTHR22870:SF408">
    <property type="entry name" value="OS09G0560450 PROTEIN"/>
    <property type="match status" value="1"/>
</dbReference>
<dbReference type="InterPro" id="IPR009091">
    <property type="entry name" value="RCC1/BLIP-II"/>
</dbReference>
<name>A0AAD6TE32_9AGAR</name>
<evidence type="ECO:0000313" key="4">
    <source>
        <dbReference type="Proteomes" id="UP001218188"/>
    </source>
</evidence>
<evidence type="ECO:0000256" key="1">
    <source>
        <dbReference type="ARBA" id="ARBA00022737"/>
    </source>
</evidence>
<dbReference type="PANTHER" id="PTHR22870">
    <property type="entry name" value="REGULATOR OF CHROMOSOME CONDENSATION"/>
    <property type="match status" value="1"/>
</dbReference>
<gene>
    <name evidence="3" type="ORF">C8F04DRAFT_1072847</name>
</gene>
<dbReference type="InterPro" id="IPR051210">
    <property type="entry name" value="Ub_ligase/GEF_domain"/>
</dbReference>
<dbReference type="Proteomes" id="UP001218188">
    <property type="component" value="Unassembled WGS sequence"/>
</dbReference>
<dbReference type="SUPFAM" id="SSF50985">
    <property type="entry name" value="RCC1/BLIP-II"/>
    <property type="match status" value="1"/>
</dbReference>
<evidence type="ECO:0000313" key="3">
    <source>
        <dbReference type="EMBL" id="KAJ7043650.1"/>
    </source>
</evidence>
<keyword evidence="1" id="KW-0677">Repeat</keyword>
<feature type="repeat" description="RCC1" evidence="2">
    <location>
        <begin position="96"/>
        <end position="152"/>
    </location>
</feature>
<dbReference type="Pfam" id="PF00415">
    <property type="entry name" value="RCC1"/>
    <property type="match status" value="1"/>
</dbReference>
<sequence>MTSPQTDAARRANLLLPSTMASLLETIPIEVILDELLMFMTIQSVVRLGCTNKFFATICADELLWQRRLQSDFNFSGAGTARVSGWKFIYTGLFNPKVFVWGEKANGRLGLGTKFPKSNVHGVPFPTQLRIPSARIVNIVSGGMSFHALDSEGSVYVWGTLNGNTSTLTSDGFSEPGKTAPSPLRLELPSRIRAVSCGRFHACALDSKSKIWTFTSWGRPFTLSSRHLLRDSKPVQVECGWSFSSLLTKSGEVFAFWPQSGTMQEQIEAKNASFDEDSEHRFLAKAADGVIPCVTWELEMDPTRLPPLPALPKLTTTGEGAVGEIKIIKIAALDARLIALTNQGHVVLFSGLENENTFATGRWKYLSNFSELDRVRSMPPFTPTDESPGIVPPQTMKITHISAHFLKFFAYSTGASSVVLMGDKDTTEETDPHIDPALQDKSVISVLVGDWHNAALTSSGKLLTWGRYSAGALGLGDPTTLTPGRPGAFATQEQRLGALDRGIGTPPETTIPTEVRFDHARKTPKDRFCFSACAAGWQTGALVIDLQPDAEDEESEEELIEDSGRRVRRIGGGRGSLPMQQPHMLGFPVGGAFRIGFAGRGATRARGRGM</sequence>
<reference evidence="3" key="1">
    <citation type="submission" date="2023-03" db="EMBL/GenBank/DDBJ databases">
        <title>Massive genome expansion in bonnet fungi (Mycena s.s.) driven by repeated elements and novel gene families across ecological guilds.</title>
        <authorList>
            <consortium name="Lawrence Berkeley National Laboratory"/>
            <person name="Harder C.B."/>
            <person name="Miyauchi S."/>
            <person name="Viragh M."/>
            <person name="Kuo A."/>
            <person name="Thoen E."/>
            <person name="Andreopoulos B."/>
            <person name="Lu D."/>
            <person name="Skrede I."/>
            <person name="Drula E."/>
            <person name="Henrissat B."/>
            <person name="Morin E."/>
            <person name="Kohler A."/>
            <person name="Barry K."/>
            <person name="LaButti K."/>
            <person name="Morin E."/>
            <person name="Salamov A."/>
            <person name="Lipzen A."/>
            <person name="Mereny Z."/>
            <person name="Hegedus B."/>
            <person name="Baldrian P."/>
            <person name="Stursova M."/>
            <person name="Weitz H."/>
            <person name="Taylor A."/>
            <person name="Grigoriev I.V."/>
            <person name="Nagy L.G."/>
            <person name="Martin F."/>
            <person name="Kauserud H."/>
        </authorList>
    </citation>
    <scope>NUCLEOTIDE SEQUENCE</scope>
    <source>
        <strain evidence="3">CBHHK200</strain>
    </source>
</reference>